<dbReference type="Pfam" id="PF06967">
    <property type="entry name" value="Mo-nitro_C"/>
    <property type="match status" value="1"/>
</dbReference>
<feature type="domain" description="Mo-dependent nitrogenase C-terminal" evidence="1">
    <location>
        <begin position="20"/>
        <end position="101"/>
    </location>
</feature>
<protein>
    <submittedName>
        <fullName evidence="2">Uncharacterized protein cyl0006</fullName>
    </submittedName>
</protein>
<dbReference type="STRING" id="43989.cce_0562"/>
<evidence type="ECO:0000313" key="3">
    <source>
        <dbReference type="EMBL" id="ACB49913.1"/>
    </source>
</evidence>
<accession>A1KYD8</accession>
<reference evidence="3 4" key="2">
    <citation type="journal article" date="2008" name="Proc. Natl. Acad. Sci. U.S.A.">
        <title>The genome of Cyanothece 51142, a unicellular diazotrophic cyanobacterium important in the marine nitrogen cycle.</title>
        <authorList>
            <person name="Welsh E.A."/>
            <person name="Liberton M."/>
            <person name="Stoeckel J."/>
            <person name="Loh T."/>
            <person name="Elvitigala T."/>
            <person name="Wang C."/>
            <person name="Wollam A."/>
            <person name="Fulton R.S."/>
            <person name="Clifton S.W."/>
            <person name="Jacobs J.M."/>
            <person name="Aurora R."/>
            <person name="Ghosh B.K."/>
            <person name="Sherman L.A."/>
            <person name="Smith R.D."/>
            <person name="Wilson R.K."/>
            <person name="Pakrasi H.B."/>
        </authorList>
    </citation>
    <scope>NUCLEOTIDE SEQUENCE [LARGE SCALE GENOMIC DNA]</scope>
    <source>
        <strain evidence="3">ATCC 51142</strain>
        <strain evidence="4">ATCC 51142 / BH68</strain>
    </source>
</reference>
<dbReference type="EMBL" id="CP000806">
    <property type="protein sequence ID" value="ACB49913.1"/>
    <property type="molecule type" value="Genomic_DNA"/>
</dbReference>
<name>A1KYD8_CROS5</name>
<dbReference type="Proteomes" id="UP000001203">
    <property type="component" value="Chromosome circular"/>
</dbReference>
<dbReference type="KEGG" id="cyt:cce_0562"/>
<dbReference type="EMBL" id="AY728386">
    <property type="protein sequence ID" value="AAW56991.1"/>
    <property type="molecule type" value="Genomic_DNA"/>
</dbReference>
<reference evidence="2" key="1">
    <citation type="journal article" date="2008" name="BMC Evol. Biol.">
        <title>The cyanobacterial endosymbiont of the unicellular algae Rhopalodia gibba shows reductive genome evolution.</title>
        <authorList>
            <person name="Kneip C."/>
            <person name="Voss C."/>
            <person name="Lockhart P.J."/>
            <person name="Maier U.G."/>
        </authorList>
    </citation>
    <scope>NUCLEOTIDE SEQUENCE</scope>
    <source>
        <strain evidence="2">ATCC 51142</strain>
    </source>
</reference>
<organism evidence="2">
    <name type="scientific">Crocosphaera subtropica (strain ATCC 51142 / BH68)</name>
    <name type="common">Cyanothece sp. (strain ATCC 51142)</name>
    <dbReference type="NCBI Taxonomy" id="43989"/>
    <lineage>
        <taxon>Bacteria</taxon>
        <taxon>Bacillati</taxon>
        <taxon>Cyanobacteriota</taxon>
        <taxon>Cyanophyceae</taxon>
        <taxon>Oscillatoriophycideae</taxon>
        <taxon>Chroococcales</taxon>
        <taxon>Aphanothecaceae</taxon>
        <taxon>Crocosphaera</taxon>
        <taxon>Crocosphaera subtropica</taxon>
    </lineage>
</organism>
<proteinExistence type="predicted"/>
<dbReference type="eggNOG" id="COG3793">
    <property type="taxonomic scope" value="Bacteria"/>
</dbReference>
<evidence type="ECO:0000313" key="2">
    <source>
        <dbReference type="EMBL" id="AAW56991.1"/>
    </source>
</evidence>
<gene>
    <name evidence="2" type="primary">cyl0006</name>
    <name evidence="3" type="ordered locus">cce_0562</name>
</gene>
<sequence>MVMTSPTPYSTGKKFQLDPLFPLKRWLNNIEVTSASFAHLICRVIPCSCPFERKITVLGHTMLRIPPLCKLNPFYHEFVALRLKALSYLADVCGENVDHYIC</sequence>
<evidence type="ECO:0000259" key="1">
    <source>
        <dbReference type="Pfam" id="PF06967"/>
    </source>
</evidence>
<dbReference type="InterPro" id="IPR009717">
    <property type="entry name" value="Mo-dep_Nase_C"/>
</dbReference>
<dbReference type="HOGENOM" id="CLU_156633_0_1_3"/>
<keyword evidence="4" id="KW-1185">Reference proteome</keyword>
<evidence type="ECO:0000313" key="4">
    <source>
        <dbReference type="Proteomes" id="UP000001203"/>
    </source>
</evidence>
<dbReference type="AlphaFoldDB" id="A1KYD8"/>